<dbReference type="Pfam" id="PF03747">
    <property type="entry name" value="ADP_ribosyl_GH"/>
    <property type="match status" value="1"/>
</dbReference>
<dbReference type="EMBL" id="ML996580">
    <property type="protein sequence ID" value="KAF2754515.1"/>
    <property type="molecule type" value="Genomic_DNA"/>
</dbReference>
<proteinExistence type="inferred from homology"/>
<keyword evidence="3 13" id="KW-0378">Hydrolase</keyword>
<dbReference type="SUPFAM" id="SSF101478">
    <property type="entry name" value="ADP-ribosylglycohydrolase"/>
    <property type="match status" value="1"/>
</dbReference>
<evidence type="ECO:0000256" key="5">
    <source>
        <dbReference type="ARBA" id="ARBA00042398"/>
    </source>
</evidence>
<evidence type="ECO:0000256" key="3">
    <source>
        <dbReference type="ARBA" id="ARBA00022801"/>
    </source>
</evidence>
<dbReference type="RefSeq" id="XP_033596966.1">
    <property type="nucleotide sequence ID" value="XM_033748489.1"/>
</dbReference>
<dbReference type="Gene3D" id="1.10.4080.10">
    <property type="entry name" value="ADP-ribosylation/Crystallin J1"/>
    <property type="match status" value="1"/>
</dbReference>
<accession>A0A6A6VWH1</accession>
<evidence type="ECO:0000313" key="14">
    <source>
        <dbReference type="Proteomes" id="UP000799437"/>
    </source>
</evidence>
<comment type="cofactor">
    <cofactor evidence="12">
        <name>Mg(2+)</name>
        <dbReference type="ChEBI" id="CHEBI:18420"/>
    </cofactor>
    <text evidence="12">Binds 2 magnesium ions per subunit.</text>
</comment>
<dbReference type="AlphaFoldDB" id="A0A6A6VWH1"/>
<evidence type="ECO:0000256" key="4">
    <source>
        <dbReference type="ARBA" id="ARBA00041057"/>
    </source>
</evidence>
<dbReference type="PANTHER" id="PTHR16222">
    <property type="entry name" value="ADP-RIBOSYLGLYCOHYDROLASE"/>
    <property type="match status" value="1"/>
</dbReference>
<comment type="similarity">
    <text evidence="1">Belongs to the ADP-ribosylglycohydrolase family.</text>
</comment>
<evidence type="ECO:0000256" key="12">
    <source>
        <dbReference type="PIRSR" id="PIRSR605502-1"/>
    </source>
</evidence>
<feature type="binding site" evidence="12">
    <location>
        <position position="64"/>
    </location>
    <ligand>
        <name>Mg(2+)</name>
        <dbReference type="ChEBI" id="CHEBI:18420"/>
        <label>1</label>
    </ligand>
</feature>
<evidence type="ECO:0000256" key="6">
    <source>
        <dbReference type="ARBA" id="ARBA00042471"/>
    </source>
</evidence>
<organism evidence="13 14">
    <name type="scientific">Pseudovirgaria hyperparasitica</name>
    <dbReference type="NCBI Taxonomy" id="470096"/>
    <lineage>
        <taxon>Eukaryota</taxon>
        <taxon>Fungi</taxon>
        <taxon>Dikarya</taxon>
        <taxon>Ascomycota</taxon>
        <taxon>Pezizomycotina</taxon>
        <taxon>Dothideomycetes</taxon>
        <taxon>Dothideomycetes incertae sedis</taxon>
        <taxon>Acrospermales</taxon>
        <taxon>Acrospermaceae</taxon>
        <taxon>Pseudovirgaria</taxon>
    </lineage>
</organism>
<dbReference type="Proteomes" id="UP000799437">
    <property type="component" value="Unassembled WGS sequence"/>
</dbReference>
<feature type="binding site" evidence="12">
    <location>
        <position position="303"/>
    </location>
    <ligand>
        <name>Mg(2+)</name>
        <dbReference type="ChEBI" id="CHEBI:18420"/>
        <label>1</label>
    </ligand>
</feature>
<sequence length="343" mass="36305">MESSGFTDRQKRIIGALLGVHAGDSLGATLEFVRWEETKALFPTGLTSIIGGGHFEWEPGHATDDTDLTRAVLLAYSKRSTERKSYVDVLEAAADNMLDWATGRWPGRQPGSSPKDIGGATFVGLTRYRQSIASGRKDPRGCGSGQGSAGNGSLMRCIPTALFAANEEERLQHSIDISAVTHDDIRCTIACAAYNTIVAQLIDGQSPATAVGEGKACATVLAVKTTSNKTHLRPNADAVVRAIELGEKLKPTELVEDGPGILPGRGRGFVLESLTLAIAAVLDDRPFKEVICDIVMLGADSDTNAAIAGGLLGARDGIDAIPKDWRDVLQFGEEFTSIALALS</sequence>
<dbReference type="InterPro" id="IPR050792">
    <property type="entry name" value="ADP-ribosylglycohydrolase"/>
</dbReference>
<evidence type="ECO:0000256" key="10">
    <source>
        <dbReference type="ARBA" id="ARBA00043193"/>
    </source>
</evidence>
<evidence type="ECO:0000313" key="13">
    <source>
        <dbReference type="EMBL" id="KAF2754515.1"/>
    </source>
</evidence>
<dbReference type="GO" id="GO:0046872">
    <property type="term" value="F:metal ion binding"/>
    <property type="evidence" value="ECO:0007669"/>
    <property type="project" value="UniProtKB-KW"/>
</dbReference>
<keyword evidence="14" id="KW-1185">Reference proteome</keyword>
<dbReference type="GeneID" id="54489543"/>
<evidence type="ECO:0000256" key="11">
    <source>
        <dbReference type="ARBA" id="ARBA00049015"/>
    </source>
</evidence>
<comment type="catalytic activity">
    <reaction evidence="11">
        <text>alpha-NAD(+) + H2O = ADP-D-ribose + nicotinamide + H(+)</text>
        <dbReference type="Rhea" id="RHEA:68792"/>
        <dbReference type="ChEBI" id="CHEBI:15377"/>
        <dbReference type="ChEBI" id="CHEBI:15378"/>
        <dbReference type="ChEBI" id="CHEBI:17154"/>
        <dbReference type="ChEBI" id="CHEBI:57967"/>
        <dbReference type="ChEBI" id="CHEBI:77017"/>
    </reaction>
</comment>
<dbReference type="PANTHER" id="PTHR16222:SF24">
    <property type="entry name" value="ADP-RIBOSYLHYDROLASE ARH3"/>
    <property type="match status" value="1"/>
</dbReference>
<reference evidence="13" key="1">
    <citation type="journal article" date="2020" name="Stud. Mycol.">
        <title>101 Dothideomycetes genomes: a test case for predicting lifestyles and emergence of pathogens.</title>
        <authorList>
            <person name="Haridas S."/>
            <person name="Albert R."/>
            <person name="Binder M."/>
            <person name="Bloem J."/>
            <person name="Labutti K."/>
            <person name="Salamov A."/>
            <person name="Andreopoulos B."/>
            <person name="Baker S."/>
            <person name="Barry K."/>
            <person name="Bills G."/>
            <person name="Bluhm B."/>
            <person name="Cannon C."/>
            <person name="Castanera R."/>
            <person name="Culley D."/>
            <person name="Daum C."/>
            <person name="Ezra D."/>
            <person name="Gonzalez J."/>
            <person name="Henrissat B."/>
            <person name="Kuo A."/>
            <person name="Liang C."/>
            <person name="Lipzen A."/>
            <person name="Lutzoni F."/>
            <person name="Magnuson J."/>
            <person name="Mondo S."/>
            <person name="Nolan M."/>
            <person name="Ohm R."/>
            <person name="Pangilinan J."/>
            <person name="Park H.-J."/>
            <person name="Ramirez L."/>
            <person name="Alfaro M."/>
            <person name="Sun H."/>
            <person name="Tritt A."/>
            <person name="Yoshinaga Y."/>
            <person name="Zwiers L.-H."/>
            <person name="Turgeon B."/>
            <person name="Goodwin S."/>
            <person name="Spatafora J."/>
            <person name="Crous P."/>
            <person name="Grigoriev I."/>
        </authorList>
    </citation>
    <scope>NUCLEOTIDE SEQUENCE</scope>
    <source>
        <strain evidence="13">CBS 121739</strain>
    </source>
</reference>
<name>A0A6A6VWH1_9PEZI</name>
<dbReference type="InterPro" id="IPR036705">
    <property type="entry name" value="Ribosyl_crysJ1_sf"/>
</dbReference>
<evidence type="ECO:0000256" key="8">
    <source>
        <dbReference type="ARBA" id="ARBA00042850"/>
    </source>
</evidence>
<keyword evidence="12" id="KW-0460">Magnesium</keyword>
<gene>
    <name evidence="13" type="ORF">EJ05DRAFT_513987</name>
</gene>
<keyword evidence="12" id="KW-0479">Metal-binding</keyword>
<dbReference type="EC" id="3.2.1.143" evidence="2"/>
<protein>
    <recommendedName>
        <fullName evidence="4">ADP-ribosylhydrolase ARH3</fullName>
        <ecNumber evidence="2">3.2.1.143</ecNumber>
    </recommendedName>
    <alternativeName>
        <fullName evidence="5">ADP-ribose glycohydrolase ARH3</fullName>
    </alternativeName>
    <alternativeName>
        <fullName evidence="6">ADP-ribosylhydrolase 3</fullName>
    </alternativeName>
    <alternativeName>
        <fullName evidence="9">O-acetyl-ADP-ribose deacetylase ARH3</fullName>
    </alternativeName>
    <alternativeName>
        <fullName evidence="10">Poly(ADP-ribose) glycohydrolase ARH3</fullName>
    </alternativeName>
    <alternativeName>
        <fullName evidence="8">[Protein ADP-ribosylarginine] hydrolase-like protein 2</fullName>
    </alternativeName>
    <alternativeName>
        <fullName evidence="7">[Protein ADP-ribosylserine] hydrolase</fullName>
    </alternativeName>
</protein>
<evidence type="ECO:0000256" key="1">
    <source>
        <dbReference type="ARBA" id="ARBA00010702"/>
    </source>
</evidence>
<evidence type="ECO:0000256" key="9">
    <source>
        <dbReference type="ARBA" id="ARBA00043187"/>
    </source>
</evidence>
<dbReference type="InterPro" id="IPR005502">
    <property type="entry name" value="Ribosyl_crysJ1"/>
</dbReference>
<evidence type="ECO:0000256" key="7">
    <source>
        <dbReference type="ARBA" id="ARBA00042722"/>
    </source>
</evidence>
<evidence type="ECO:0000256" key="2">
    <source>
        <dbReference type="ARBA" id="ARBA00012255"/>
    </source>
</evidence>
<feature type="binding site" evidence="12">
    <location>
        <position position="63"/>
    </location>
    <ligand>
        <name>Mg(2+)</name>
        <dbReference type="ChEBI" id="CHEBI:18420"/>
        <label>1</label>
    </ligand>
</feature>
<dbReference type="OrthoDB" id="2021138at2759"/>
<feature type="binding site" evidence="12">
    <location>
        <position position="302"/>
    </location>
    <ligand>
        <name>Mg(2+)</name>
        <dbReference type="ChEBI" id="CHEBI:18420"/>
        <label>2</label>
    </ligand>
</feature>
<feature type="binding site" evidence="12">
    <location>
        <position position="65"/>
    </location>
    <ligand>
        <name>Mg(2+)</name>
        <dbReference type="ChEBI" id="CHEBI:18420"/>
        <label>1</label>
    </ligand>
</feature>
<feature type="binding site" evidence="12">
    <location>
        <position position="300"/>
    </location>
    <ligand>
        <name>Mg(2+)</name>
        <dbReference type="ChEBI" id="CHEBI:18420"/>
        <label>1</label>
    </ligand>
</feature>
<dbReference type="GO" id="GO:0004649">
    <property type="term" value="F:poly(ADP-ribose) glycohydrolase activity"/>
    <property type="evidence" value="ECO:0007669"/>
    <property type="project" value="UniProtKB-EC"/>
</dbReference>